<dbReference type="EMBL" id="BGPR01013090">
    <property type="protein sequence ID" value="GBN59198.1"/>
    <property type="molecule type" value="Genomic_DNA"/>
</dbReference>
<keyword evidence="2" id="KW-1185">Reference proteome</keyword>
<name>A0A4Y2Q4W7_ARAVE</name>
<evidence type="ECO:0000313" key="2">
    <source>
        <dbReference type="Proteomes" id="UP000499080"/>
    </source>
</evidence>
<reference evidence="1 2" key="1">
    <citation type="journal article" date="2019" name="Sci. Rep.">
        <title>Orb-weaving spider Araneus ventricosus genome elucidates the spidroin gene catalogue.</title>
        <authorList>
            <person name="Kono N."/>
            <person name="Nakamura H."/>
            <person name="Ohtoshi R."/>
            <person name="Moran D.A.P."/>
            <person name="Shinohara A."/>
            <person name="Yoshida Y."/>
            <person name="Fujiwara M."/>
            <person name="Mori M."/>
            <person name="Tomita M."/>
            <person name="Arakawa K."/>
        </authorList>
    </citation>
    <scope>NUCLEOTIDE SEQUENCE [LARGE SCALE GENOMIC DNA]</scope>
</reference>
<organism evidence="1 2">
    <name type="scientific">Araneus ventricosus</name>
    <name type="common">Orbweaver spider</name>
    <name type="synonym">Epeira ventricosa</name>
    <dbReference type="NCBI Taxonomy" id="182803"/>
    <lineage>
        <taxon>Eukaryota</taxon>
        <taxon>Metazoa</taxon>
        <taxon>Ecdysozoa</taxon>
        <taxon>Arthropoda</taxon>
        <taxon>Chelicerata</taxon>
        <taxon>Arachnida</taxon>
        <taxon>Araneae</taxon>
        <taxon>Araneomorphae</taxon>
        <taxon>Entelegynae</taxon>
        <taxon>Araneoidea</taxon>
        <taxon>Araneidae</taxon>
        <taxon>Araneus</taxon>
    </lineage>
</organism>
<comment type="caution">
    <text evidence="1">The sequence shown here is derived from an EMBL/GenBank/DDBJ whole genome shotgun (WGS) entry which is preliminary data.</text>
</comment>
<evidence type="ECO:0000313" key="1">
    <source>
        <dbReference type="EMBL" id="GBN59198.1"/>
    </source>
</evidence>
<protein>
    <submittedName>
        <fullName evidence="1">Uncharacterized protein</fullName>
    </submittedName>
</protein>
<gene>
    <name evidence="1" type="ORF">AVEN_189345_1</name>
</gene>
<accession>A0A4Y2Q4W7</accession>
<proteinExistence type="predicted"/>
<dbReference type="Proteomes" id="UP000499080">
    <property type="component" value="Unassembled WGS sequence"/>
</dbReference>
<dbReference type="AlphaFoldDB" id="A0A4Y2Q4W7"/>
<sequence length="153" mass="17686">MLNKKICPIQKVQSKTRGLCSSKACDVLEATSILPIQFKDESTLHISRHVNRHSDRILLEEKPNEEVTRQIKGEYVVGSNEVRLSHSLKINRHWGDVLRHFTKVFETSVDFSLDYEYCNLLRGESSPYFATNARNYQNGAFTGHGLFMDHRNF</sequence>